<dbReference type="InterPro" id="IPR034718">
    <property type="entry name" value="RlpA"/>
</dbReference>
<dbReference type="CDD" id="cd22268">
    <property type="entry name" value="DPBB_RlpA-like"/>
    <property type="match status" value="1"/>
</dbReference>
<dbReference type="Gene3D" id="2.40.40.10">
    <property type="entry name" value="RlpA-like domain"/>
    <property type="match status" value="1"/>
</dbReference>
<dbReference type="InterPro" id="IPR012997">
    <property type="entry name" value="RplA"/>
</dbReference>
<dbReference type="PANTHER" id="PTHR34183">
    <property type="entry name" value="ENDOLYTIC PEPTIDOGLYCAN TRANSGLYCOSYLASE RLPA"/>
    <property type="match status" value="1"/>
</dbReference>
<protein>
    <recommendedName>
        <fullName evidence="3">Endolytic peptidoglycan transglycosylase RlpA</fullName>
        <ecNumber evidence="3">4.2.2.-</ecNumber>
    </recommendedName>
</protein>
<keyword evidence="7" id="KW-1185">Reference proteome</keyword>
<dbReference type="PANTHER" id="PTHR34183:SF8">
    <property type="entry name" value="ENDOLYTIC PEPTIDOGLYCAN TRANSGLYCOSYLASE RLPA-RELATED"/>
    <property type="match status" value="1"/>
</dbReference>
<keyword evidence="1 3" id="KW-0456">Lyase</keyword>
<dbReference type="RefSeq" id="WP_256616354.1">
    <property type="nucleotide sequence ID" value="NZ_JANIBK010000109.1"/>
</dbReference>
<evidence type="ECO:0000256" key="3">
    <source>
        <dbReference type="HAMAP-Rule" id="MF_02071"/>
    </source>
</evidence>
<evidence type="ECO:0000259" key="5">
    <source>
        <dbReference type="Pfam" id="PF03330"/>
    </source>
</evidence>
<dbReference type="Proteomes" id="UP001524586">
    <property type="component" value="Unassembled WGS sequence"/>
</dbReference>
<dbReference type="Pfam" id="PF03330">
    <property type="entry name" value="DPBB_1"/>
    <property type="match status" value="1"/>
</dbReference>
<dbReference type="EMBL" id="JANIBK010000109">
    <property type="protein sequence ID" value="MCQ8129928.1"/>
    <property type="molecule type" value="Genomic_DNA"/>
</dbReference>
<evidence type="ECO:0000256" key="4">
    <source>
        <dbReference type="RuleBase" id="RU003495"/>
    </source>
</evidence>
<feature type="domain" description="RlpA-like protein double-psi beta-barrel" evidence="5">
    <location>
        <begin position="81"/>
        <end position="169"/>
    </location>
</feature>
<keyword evidence="2 3" id="KW-0961">Cell wall biogenesis/degradation</keyword>
<dbReference type="NCBIfam" id="TIGR00413">
    <property type="entry name" value="rlpA"/>
    <property type="match status" value="1"/>
</dbReference>
<accession>A0ABT1U7U1</accession>
<dbReference type="EC" id="4.2.2.-" evidence="3"/>
<gene>
    <name evidence="3" type="primary">rlpA</name>
    <name evidence="6" type="ORF">NP596_15815</name>
</gene>
<dbReference type="InterPro" id="IPR009009">
    <property type="entry name" value="RlpA-like_DPBB"/>
</dbReference>
<evidence type="ECO:0000313" key="6">
    <source>
        <dbReference type="EMBL" id="MCQ8129928.1"/>
    </source>
</evidence>
<evidence type="ECO:0000256" key="1">
    <source>
        <dbReference type="ARBA" id="ARBA00023239"/>
    </source>
</evidence>
<dbReference type="SUPFAM" id="SSF50685">
    <property type="entry name" value="Barwin-like endoglucanases"/>
    <property type="match status" value="1"/>
</dbReference>
<dbReference type="InterPro" id="IPR036908">
    <property type="entry name" value="RlpA-like_sf"/>
</dbReference>
<dbReference type="HAMAP" id="MF_02071">
    <property type="entry name" value="RlpA"/>
    <property type="match status" value="1"/>
</dbReference>
<evidence type="ECO:0000256" key="2">
    <source>
        <dbReference type="ARBA" id="ARBA00023316"/>
    </source>
</evidence>
<name>A0ABT1U7U1_9GAMM</name>
<comment type="similarity">
    <text evidence="3 4">Belongs to the RlpA family.</text>
</comment>
<comment type="function">
    <text evidence="3">Lytic transglycosylase with a strong preference for naked glycan strands that lack stem peptides.</text>
</comment>
<comment type="caution">
    <text evidence="6">The sequence shown here is derived from an EMBL/GenBank/DDBJ whole genome shotgun (WGS) entry which is preliminary data.</text>
</comment>
<organism evidence="6 7">
    <name type="scientific">Methylomonas rivi</name>
    <dbReference type="NCBI Taxonomy" id="2952226"/>
    <lineage>
        <taxon>Bacteria</taxon>
        <taxon>Pseudomonadati</taxon>
        <taxon>Pseudomonadota</taxon>
        <taxon>Gammaproteobacteria</taxon>
        <taxon>Methylococcales</taxon>
        <taxon>Methylococcaceae</taxon>
        <taxon>Methylomonas</taxon>
    </lineage>
</organism>
<sequence>MFIDSLSAFPSRFSLQTYSRHLILLIVLFSMLGGCAADPVLHANDTQAALPNNAKKAAYNKPYKINGRTYTPMYFATGYKANGKASWYGAESGNRTASGVRFDPKGLTAAHKTLPIPSIVRVTNLSNGRYVDVVINDRGPFSNGKLIDLSQGAAKQIGMRGVAEVKVEYLGS</sequence>
<evidence type="ECO:0000313" key="7">
    <source>
        <dbReference type="Proteomes" id="UP001524586"/>
    </source>
</evidence>
<proteinExistence type="inferred from homology"/>
<reference evidence="6 7" key="1">
    <citation type="submission" date="2022-07" db="EMBL/GenBank/DDBJ databases">
        <title>Methylomonas rivi sp. nov., Methylomonas rosea sp. nov., Methylomonas aureus sp. nov. and Methylomonas subterranea sp. nov., four novel methanotrophs isolated from a freshwater creek and the deep terrestrial subsurface.</title>
        <authorList>
            <person name="Abin C."/>
            <person name="Sankaranarayanan K."/>
            <person name="Garner C."/>
            <person name="Sindelar R."/>
            <person name="Kotary K."/>
            <person name="Garner R."/>
            <person name="Barclay S."/>
            <person name="Lawson P."/>
            <person name="Krumholz L."/>
        </authorList>
    </citation>
    <scope>NUCLEOTIDE SEQUENCE [LARGE SCALE GENOMIC DNA]</scope>
    <source>
        <strain evidence="6 7">WSC-6</strain>
    </source>
</reference>